<dbReference type="OrthoDB" id="1466304at2"/>
<dbReference type="RefSeq" id="WP_073097737.1">
    <property type="nucleotide sequence ID" value="NZ_FRCY01000020.1"/>
</dbReference>
<dbReference type="InterPro" id="IPR011467">
    <property type="entry name" value="DUF1573"/>
</dbReference>
<dbReference type="PANTHER" id="PTHR37833">
    <property type="entry name" value="LIPOPROTEIN-RELATED"/>
    <property type="match status" value="1"/>
</dbReference>
<sequence>MKRTVFLLALGSLLFSCSPDVKSQEVEGSGLVWEQTMINVGAVLEENGTASADFYFVNKTDTLVLIEEVLTDCGCTLAEYSADTIPKDKVGMVRVNYDQQSRGGTFSKMILVRSNVDTDGDTLFLEGVNVPFPNDPASHYKVRKGGLGFVFETNNLGTLFTNKAKIKPLDFYNFNDYPLQLNQMQEDLPEYVQVQMIPAVVPPNTRGVLEIIYDPALKNDLGFVEEEINLSLISSERISLDLDLIAIIHEYFDPVPVSQLDSVPKLKISELEVDLGNISSGKKVSKLISLENAGPRPLNLRKVVSNCGCVSIDLPGEDLAAGEKMDLVFTFDTKGRRGIDHKTITLFSNDPLNPTQTILIKSRID</sequence>
<accession>A0A1M7QMG0</accession>
<dbReference type="Proteomes" id="UP000184513">
    <property type="component" value="Unassembled WGS sequence"/>
</dbReference>
<organism evidence="1 2">
    <name type="scientific">Cyclobacterium lianum</name>
    <dbReference type="NCBI Taxonomy" id="388280"/>
    <lineage>
        <taxon>Bacteria</taxon>
        <taxon>Pseudomonadati</taxon>
        <taxon>Bacteroidota</taxon>
        <taxon>Cytophagia</taxon>
        <taxon>Cytophagales</taxon>
        <taxon>Cyclobacteriaceae</taxon>
        <taxon>Cyclobacterium</taxon>
    </lineage>
</organism>
<dbReference type="InterPro" id="IPR013783">
    <property type="entry name" value="Ig-like_fold"/>
</dbReference>
<dbReference type="PANTHER" id="PTHR37833:SF1">
    <property type="entry name" value="SIGNAL PEPTIDE PROTEIN"/>
    <property type="match status" value="1"/>
</dbReference>
<reference evidence="1 2" key="1">
    <citation type="submission" date="2016-11" db="EMBL/GenBank/DDBJ databases">
        <authorList>
            <person name="Jaros S."/>
            <person name="Januszkiewicz K."/>
            <person name="Wedrychowicz H."/>
        </authorList>
    </citation>
    <scope>NUCLEOTIDE SEQUENCE [LARGE SCALE GENOMIC DNA]</scope>
    <source>
        <strain evidence="1 2">CGMCC 1.6102</strain>
    </source>
</reference>
<protein>
    <recommendedName>
        <fullName evidence="3">DUF1573 domain-containing protein</fullName>
    </recommendedName>
</protein>
<dbReference type="EMBL" id="FRCY01000020">
    <property type="protein sequence ID" value="SHN32256.1"/>
    <property type="molecule type" value="Genomic_DNA"/>
</dbReference>
<name>A0A1M7QMG0_9BACT</name>
<dbReference type="PROSITE" id="PS51257">
    <property type="entry name" value="PROKAR_LIPOPROTEIN"/>
    <property type="match status" value="1"/>
</dbReference>
<gene>
    <name evidence="1" type="ORF">SAMN04488057_12017</name>
</gene>
<evidence type="ECO:0008006" key="3">
    <source>
        <dbReference type="Google" id="ProtNLM"/>
    </source>
</evidence>
<evidence type="ECO:0000313" key="2">
    <source>
        <dbReference type="Proteomes" id="UP000184513"/>
    </source>
</evidence>
<dbReference type="AlphaFoldDB" id="A0A1M7QMG0"/>
<dbReference type="Gene3D" id="2.60.40.10">
    <property type="entry name" value="Immunoglobulins"/>
    <property type="match status" value="2"/>
</dbReference>
<proteinExistence type="predicted"/>
<dbReference type="STRING" id="388280.SAMN04488057_12017"/>
<keyword evidence="2" id="KW-1185">Reference proteome</keyword>
<evidence type="ECO:0000313" key="1">
    <source>
        <dbReference type="EMBL" id="SHN32256.1"/>
    </source>
</evidence>
<dbReference type="Pfam" id="PF07610">
    <property type="entry name" value="DUF1573"/>
    <property type="match status" value="2"/>
</dbReference>